<dbReference type="NCBIfam" id="TIGR02276">
    <property type="entry name" value="beta_rpt_yvtn"/>
    <property type="match status" value="4"/>
</dbReference>
<comment type="caution">
    <text evidence="2">The sequence shown here is derived from an EMBL/GenBank/DDBJ whole genome shotgun (WGS) entry which is preliminary data.</text>
</comment>
<proteinExistence type="predicted"/>
<dbReference type="AlphaFoldDB" id="A0A937XFH0"/>
<feature type="domain" description="PEGA" evidence="1">
    <location>
        <begin position="114"/>
        <end position="180"/>
    </location>
</feature>
<dbReference type="Gene3D" id="2.60.40.10">
    <property type="entry name" value="Immunoglobulins"/>
    <property type="match status" value="1"/>
</dbReference>
<evidence type="ECO:0000259" key="1">
    <source>
        <dbReference type="Pfam" id="PF08308"/>
    </source>
</evidence>
<reference evidence="2" key="1">
    <citation type="submission" date="2019-03" db="EMBL/GenBank/DDBJ databases">
        <title>Lake Tanganyika Metagenome-Assembled Genomes (MAGs).</title>
        <authorList>
            <person name="Tran P."/>
        </authorList>
    </citation>
    <scope>NUCLEOTIDE SEQUENCE</scope>
    <source>
        <strain evidence="2">K_DeepCast_150m_m2_040</strain>
    </source>
</reference>
<feature type="domain" description="PEGA" evidence="1">
    <location>
        <begin position="184"/>
        <end position="251"/>
    </location>
</feature>
<dbReference type="Pfam" id="PF08308">
    <property type="entry name" value="PEGA"/>
    <property type="match status" value="2"/>
</dbReference>
<dbReference type="PANTHER" id="PTHR47197:SF3">
    <property type="entry name" value="DIHYDRO-HEME D1 DEHYDROGENASE"/>
    <property type="match status" value="1"/>
</dbReference>
<dbReference type="Gene3D" id="2.130.10.10">
    <property type="entry name" value="YVTN repeat-like/Quinoprotein amine dehydrogenase"/>
    <property type="match status" value="3"/>
</dbReference>
<organism evidence="2 3">
    <name type="scientific">candidate division WOR-3 bacterium</name>
    <dbReference type="NCBI Taxonomy" id="2052148"/>
    <lineage>
        <taxon>Bacteria</taxon>
        <taxon>Bacteria division WOR-3</taxon>
    </lineage>
</organism>
<evidence type="ECO:0000313" key="3">
    <source>
        <dbReference type="Proteomes" id="UP000779900"/>
    </source>
</evidence>
<dbReference type="PANTHER" id="PTHR47197">
    <property type="entry name" value="PROTEIN NIRF"/>
    <property type="match status" value="1"/>
</dbReference>
<name>A0A937XFH0_UNCW3</name>
<dbReference type="InterPro" id="IPR013783">
    <property type="entry name" value="Ig-like_fold"/>
</dbReference>
<protein>
    <submittedName>
        <fullName evidence="2">PEGA domain-containing protein</fullName>
    </submittedName>
</protein>
<dbReference type="InterPro" id="IPR015943">
    <property type="entry name" value="WD40/YVTN_repeat-like_dom_sf"/>
</dbReference>
<dbReference type="InterPro" id="IPR011964">
    <property type="entry name" value="YVTN_b-propeller_repeat"/>
</dbReference>
<dbReference type="InterPro" id="IPR013229">
    <property type="entry name" value="PEGA"/>
</dbReference>
<accession>A0A937XFH0</accession>
<dbReference type="EMBL" id="VGIR01000129">
    <property type="protein sequence ID" value="MBM3332750.1"/>
    <property type="molecule type" value="Genomic_DNA"/>
</dbReference>
<dbReference type="SUPFAM" id="SSF51004">
    <property type="entry name" value="C-terminal (heme d1) domain of cytochrome cd1-nitrite reductase"/>
    <property type="match status" value="1"/>
</dbReference>
<dbReference type="InterPro" id="IPR051200">
    <property type="entry name" value="Host-pathogen_enzymatic-act"/>
</dbReference>
<evidence type="ECO:0000313" key="2">
    <source>
        <dbReference type="EMBL" id="MBM3332750.1"/>
    </source>
</evidence>
<dbReference type="Proteomes" id="UP000779900">
    <property type="component" value="Unassembled WGS sequence"/>
</dbReference>
<dbReference type="Pfam" id="PF17957">
    <property type="entry name" value="Big_7"/>
    <property type="match status" value="1"/>
</dbReference>
<sequence>MRHWRRVIPEVLLLTLLLGCKDAFDVQPPQVEILSPPDGAQVVGDVQIIVRAADANLSKVLVYVDDLFVHESTEDSFGFTYTMPDSNKHIVKARATDRRGNWGTASIMVNPVAELQITSTPSGAKVWLDWQETGDTTNCVLTDVKPGQHTVKLTKPGYFDWEDTVTAVYKQRVQVAATLVADIGAILVTSTPTGAAVWIDGRSSGYATNCVVPNVPTGNRIVRLTKTDYYDWEDTVSVALGDTAIVDATLTSNPYPNTVIDSIVFADYSSPWALAWNATNNRLYCALARVDQVAVIDCANNNVVGTVGVGNDPRALVWNETNNRIYSANDSSNNLTVIDGASGAYVTTIAVGHYPRALAWNGTSNRIYCANRDDDSVSVIDGAQNTVVATVAVGDGPRALCFNPQDGKVYCANYNSNSVSVIDGATNSVTATVSVGRGPYALCYNSKNNRVYCANADGGSVSVIDGATNSVITTVGGVGNPTALVWNSANNKVYCTEGYNNDHLKVMDCPTNSVVDSLDNMTYDSYGLAYNALQNRVYVTYSYGSLEMVRVVGAR</sequence>
<gene>
    <name evidence="2" type="ORF">FJY68_13040</name>
</gene>
<dbReference type="InterPro" id="IPR011048">
    <property type="entry name" value="Haem_d1_sf"/>
</dbReference>